<reference evidence="1" key="2">
    <citation type="journal article" date="2015" name="Data Brief">
        <title>Shoot transcriptome of the giant reed, Arundo donax.</title>
        <authorList>
            <person name="Barrero R.A."/>
            <person name="Guerrero F.D."/>
            <person name="Moolhuijzen P."/>
            <person name="Goolsby J.A."/>
            <person name="Tidwell J."/>
            <person name="Bellgard S.E."/>
            <person name="Bellgard M.I."/>
        </authorList>
    </citation>
    <scope>NUCLEOTIDE SEQUENCE</scope>
    <source>
        <tissue evidence="1">Shoot tissue taken approximately 20 cm above the soil surface</tissue>
    </source>
</reference>
<dbReference type="AlphaFoldDB" id="A0A0A9GAC7"/>
<accession>A0A0A9GAC7</accession>
<protein>
    <submittedName>
        <fullName evidence="1">Uncharacterized protein</fullName>
    </submittedName>
</protein>
<organism evidence="1">
    <name type="scientific">Arundo donax</name>
    <name type="common">Giant reed</name>
    <name type="synonym">Donax arundinaceus</name>
    <dbReference type="NCBI Taxonomy" id="35708"/>
    <lineage>
        <taxon>Eukaryota</taxon>
        <taxon>Viridiplantae</taxon>
        <taxon>Streptophyta</taxon>
        <taxon>Embryophyta</taxon>
        <taxon>Tracheophyta</taxon>
        <taxon>Spermatophyta</taxon>
        <taxon>Magnoliopsida</taxon>
        <taxon>Liliopsida</taxon>
        <taxon>Poales</taxon>
        <taxon>Poaceae</taxon>
        <taxon>PACMAD clade</taxon>
        <taxon>Arundinoideae</taxon>
        <taxon>Arundineae</taxon>
        <taxon>Arundo</taxon>
    </lineage>
</organism>
<proteinExistence type="predicted"/>
<name>A0A0A9GAC7_ARUDO</name>
<dbReference type="EMBL" id="GBRH01178390">
    <property type="protein sequence ID" value="JAE19506.1"/>
    <property type="molecule type" value="Transcribed_RNA"/>
</dbReference>
<sequence>MVLARTTDSDWKVDAVTANRCS</sequence>
<reference evidence="1" key="1">
    <citation type="submission" date="2014-09" db="EMBL/GenBank/DDBJ databases">
        <authorList>
            <person name="Magalhaes I.L.F."/>
            <person name="Oliveira U."/>
            <person name="Santos F.R."/>
            <person name="Vidigal T.H.D.A."/>
            <person name="Brescovit A.D."/>
            <person name="Santos A.J."/>
        </authorList>
    </citation>
    <scope>NUCLEOTIDE SEQUENCE</scope>
    <source>
        <tissue evidence="1">Shoot tissue taken approximately 20 cm above the soil surface</tissue>
    </source>
</reference>
<evidence type="ECO:0000313" key="1">
    <source>
        <dbReference type="EMBL" id="JAE19506.1"/>
    </source>
</evidence>